<accession>A0A401S993</accession>
<proteinExistence type="predicted"/>
<sequence>MRARIGSSRPQPDLTRPSGGRPERPLRHLCPLNQTCWRAFEKRERVSSPQAPPPAGFGKQDRKPNAPVYPLD</sequence>
<gene>
    <name evidence="2" type="ORF">chiPu_0005364</name>
</gene>
<comment type="caution">
    <text evidence="2">The sequence shown here is derived from an EMBL/GenBank/DDBJ whole genome shotgun (WGS) entry which is preliminary data.</text>
</comment>
<evidence type="ECO:0000256" key="1">
    <source>
        <dbReference type="SAM" id="MobiDB-lite"/>
    </source>
</evidence>
<evidence type="ECO:0000313" key="3">
    <source>
        <dbReference type="Proteomes" id="UP000287033"/>
    </source>
</evidence>
<dbReference type="EMBL" id="BEZZ01000144">
    <property type="protein sequence ID" value="GCC26944.1"/>
    <property type="molecule type" value="Genomic_DNA"/>
</dbReference>
<protein>
    <submittedName>
        <fullName evidence="2">Uncharacterized protein</fullName>
    </submittedName>
</protein>
<dbReference type="AlphaFoldDB" id="A0A401S993"/>
<organism evidence="2 3">
    <name type="scientific">Chiloscyllium punctatum</name>
    <name type="common">Brownbanded bambooshark</name>
    <name type="synonym">Hemiscyllium punctatum</name>
    <dbReference type="NCBI Taxonomy" id="137246"/>
    <lineage>
        <taxon>Eukaryota</taxon>
        <taxon>Metazoa</taxon>
        <taxon>Chordata</taxon>
        <taxon>Craniata</taxon>
        <taxon>Vertebrata</taxon>
        <taxon>Chondrichthyes</taxon>
        <taxon>Elasmobranchii</taxon>
        <taxon>Galeomorphii</taxon>
        <taxon>Galeoidea</taxon>
        <taxon>Orectolobiformes</taxon>
        <taxon>Hemiscylliidae</taxon>
        <taxon>Chiloscyllium</taxon>
    </lineage>
</organism>
<feature type="region of interest" description="Disordered" evidence="1">
    <location>
        <begin position="1"/>
        <end position="27"/>
    </location>
</feature>
<reference evidence="2 3" key="1">
    <citation type="journal article" date="2018" name="Nat. Ecol. Evol.">
        <title>Shark genomes provide insights into elasmobranch evolution and the origin of vertebrates.</title>
        <authorList>
            <person name="Hara Y"/>
            <person name="Yamaguchi K"/>
            <person name="Onimaru K"/>
            <person name="Kadota M"/>
            <person name="Koyanagi M"/>
            <person name="Keeley SD"/>
            <person name="Tatsumi K"/>
            <person name="Tanaka K"/>
            <person name="Motone F"/>
            <person name="Kageyama Y"/>
            <person name="Nozu R"/>
            <person name="Adachi N"/>
            <person name="Nishimura O"/>
            <person name="Nakagawa R"/>
            <person name="Tanegashima C"/>
            <person name="Kiyatake I"/>
            <person name="Matsumoto R"/>
            <person name="Murakumo K"/>
            <person name="Nishida K"/>
            <person name="Terakita A"/>
            <person name="Kuratani S"/>
            <person name="Sato K"/>
            <person name="Hyodo S Kuraku.S."/>
        </authorList>
    </citation>
    <scope>NUCLEOTIDE SEQUENCE [LARGE SCALE GENOMIC DNA]</scope>
</reference>
<dbReference type="Proteomes" id="UP000287033">
    <property type="component" value="Unassembled WGS sequence"/>
</dbReference>
<feature type="region of interest" description="Disordered" evidence="1">
    <location>
        <begin position="41"/>
        <end position="72"/>
    </location>
</feature>
<name>A0A401S993_CHIPU</name>
<keyword evidence="3" id="KW-1185">Reference proteome</keyword>
<evidence type="ECO:0000313" key="2">
    <source>
        <dbReference type="EMBL" id="GCC26944.1"/>
    </source>
</evidence>